<accession>A0AAW0GFD3</accession>
<dbReference type="Proteomes" id="UP001385951">
    <property type="component" value="Unassembled WGS sequence"/>
</dbReference>
<keyword evidence="2" id="KW-1185">Reference proteome</keyword>
<dbReference type="EMBL" id="JASBNA010000011">
    <property type="protein sequence ID" value="KAK7688231.1"/>
    <property type="molecule type" value="Genomic_DNA"/>
</dbReference>
<proteinExistence type="predicted"/>
<gene>
    <name evidence="1" type="ORF">QCA50_008601</name>
</gene>
<reference evidence="1 2" key="1">
    <citation type="submission" date="2022-09" db="EMBL/GenBank/DDBJ databases">
        <authorList>
            <person name="Palmer J.M."/>
        </authorList>
    </citation>
    <scope>NUCLEOTIDE SEQUENCE [LARGE SCALE GENOMIC DNA]</scope>
    <source>
        <strain evidence="1 2">DSM 7382</strain>
    </source>
</reference>
<comment type="caution">
    <text evidence="1">The sequence shown here is derived from an EMBL/GenBank/DDBJ whole genome shotgun (WGS) entry which is preliminary data.</text>
</comment>
<protein>
    <submittedName>
        <fullName evidence="1">Uncharacterized protein</fullName>
    </submittedName>
</protein>
<organism evidence="1 2">
    <name type="scientific">Cerrena zonata</name>
    <dbReference type="NCBI Taxonomy" id="2478898"/>
    <lineage>
        <taxon>Eukaryota</taxon>
        <taxon>Fungi</taxon>
        <taxon>Dikarya</taxon>
        <taxon>Basidiomycota</taxon>
        <taxon>Agaricomycotina</taxon>
        <taxon>Agaricomycetes</taxon>
        <taxon>Polyporales</taxon>
        <taxon>Cerrenaceae</taxon>
        <taxon>Cerrena</taxon>
    </lineage>
</organism>
<name>A0AAW0GFD3_9APHY</name>
<dbReference type="AlphaFoldDB" id="A0AAW0GFD3"/>
<sequence>MVLLRVVATLKFKASNRRMLHMPDIHAARTDLEGDPTDRANLPNLTAAGIAVMG</sequence>
<evidence type="ECO:0000313" key="2">
    <source>
        <dbReference type="Proteomes" id="UP001385951"/>
    </source>
</evidence>
<evidence type="ECO:0000313" key="1">
    <source>
        <dbReference type="EMBL" id="KAK7688231.1"/>
    </source>
</evidence>